<keyword evidence="2" id="KW-0813">Transport</keyword>
<feature type="transmembrane region" description="Helical" evidence="7">
    <location>
        <begin position="278"/>
        <end position="296"/>
    </location>
</feature>
<accession>A0ABU1UWZ0</accession>
<evidence type="ECO:0000256" key="3">
    <source>
        <dbReference type="ARBA" id="ARBA00022475"/>
    </source>
</evidence>
<feature type="transmembrane region" description="Helical" evidence="7">
    <location>
        <begin position="158"/>
        <end position="179"/>
    </location>
</feature>
<reference evidence="8 9" key="1">
    <citation type="submission" date="2023-07" db="EMBL/GenBank/DDBJ databases">
        <title>Sorghum-associated microbial communities from plants grown in Nebraska, USA.</title>
        <authorList>
            <person name="Schachtman D."/>
        </authorList>
    </citation>
    <scope>NUCLEOTIDE SEQUENCE [LARGE SCALE GENOMIC DNA]</scope>
    <source>
        <strain evidence="8 9">BE190</strain>
    </source>
</reference>
<proteinExistence type="predicted"/>
<evidence type="ECO:0000313" key="9">
    <source>
        <dbReference type="Proteomes" id="UP001253595"/>
    </source>
</evidence>
<keyword evidence="4 7" id="KW-0812">Transmembrane</keyword>
<evidence type="ECO:0000256" key="5">
    <source>
        <dbReference type="ARBA" id="ARBA00022989"/>
    </source>
</evidence>
<feature type="transmembrane region" description="Helical" evidence="7">
    <location>
        <begin position="57"/>
        <end position="76"/>
    </location>
</feature>
<gene>
    <name evidence="8" type="ORF">J2X05_001686</name>
</gene>
<evidence type="ECO:0000256" key="7">
    <source>
        <dbReference type="SAM" id="Phobius"/>
    </source>
</evidence>
<keyword evidence="9" id="KW-1185">Reference proteome</keyword>
<sequence>MSNIAVVVIALIIGLLLQRAKRFPENAASTLNLYVIYVALPALILAEIPKLSFSHEALIPVVAAWVIMLLSALLTWCTARLMKWSRALTGALMLLVPLGNTGFVGIPLIEAHLGSKAIPYAILYDQLGTFVALNTYGIVVACYYSSGSTSAVKILRSILIFPPFIALILAFAASAFVYPEWLAEALARISSTLVPVVMVAVGLQWRLTLSPEYLSPLVVGLLYILLVSPALVLLGLWLLGIEGLVAQVVILEAAMPAMISAGVLAISHNLVPRFASSLVGYSLLIGLVSVWLWRVVI</sequence>
<feature type="transmembrane region" description="Helical" evidence="7">
    <location>
        <begin position="185"/>
        <end position="205"/>
    </location>
</feature>
<evidence type="ECO:0000256" key="6">
    <source>
        <dbReference type="ARBA" id="ARBA00023136"/>
    </source>
</evidence>
<organism evidence="8 9">
    <name type="scientific">Cellvibrio fibrivorans</name>
    <dbReference type="NCBI Taxonomy" id="126350"/>
    <lineage>
        <taxon>Bacteria</taxon>
        <taxon>Pseudomonadati</taxon>
        <taxon>Pseudomonadota</taxon>
        <taxon>Gammaproteobacteria</taxon>
        <taxon>Cellvibrionales</taxon>
        <taxon>Cellvibrionaceae</taxon>
        <taxon>Cellvibrio</taxon>
    </lineage>
</organism>
<dbReference type="EMBL" id="JAVDVX010000002">
    <property type="protein sequence ID" value="MDR7089680.1"/>
    <property type="molecule type" value="Genomic_DNA"/>
</dbReference>
<evidence type="ECO:0000256" key="4">
    <source>
        <dbReference type="ARBA" id="ARBA00022692"/>
    </source>
</evidence>
<feature type="transmembrane region" description="Helical" evidence="7">
    <location>
        <begin position="217"/>
        <end position="238"/>
    </location>
</feature>
<dbReference type="InterPro" id="IPR004776">
    <property type="entry name" value="Mem_transp_PIN-like"/>
</dbReference>
<evidence type="ECO:0000313" key="8">
    <source>
        <dbReference type="EMBL" id="MDR7089680.1"/>
    </source>
</evidence>
<evidence type="ECO:0000256" key="2">
    <source>
        <dbReference type="ARBA" id="ARBA00022448"/>
    </source>
</evidence>
<dbReference type="PANTHER" id="PTHR36838">
    <property type="entry name" value="AUXIN EFFLUX CARRIER FAMILY PROTEIN"/>
    <property type="match status" value="1"/>
</dbReference>
<evidence type="ECO:0000256" key="1">
    <source>
        <dbReference type="ARBA" id="ARBA00004141"/>
    </source>
</evidence>
<keyword evidence="6 7" id="KW-0472">Membrane</keyword>
<dbReference type="RefSeq" id="WP_310071136.1">
    <property type="nucleotide sequence ID" value="NZ_JAVDVX010000002.1"/>
</dbReference>
<keyword evidence="3" id="KW-1003">Cell membrane</keyword>
<comment type="subcellular location">
    <subcellularLocation>
        <location evidence="1">Membrane</location>
        <topology evidence="1">Multi-pass membrane protein</topology>
    </subcellularLocation>
</comment>
<dbReference type="Pfam" id="PF03547">
    <property type="entry name" value="Mem_trans"/>
    <property type="match status" value="1"/>
</dbReference>
<dbReference type="Proteomes" id="UP001253595">
    <property type="component" value="Unassembled WGS sequence"/>
</dbReference>
<feature type="transmembrane region" description="Helical" evidence="7">
    <location>
        <begin position="88"/>
        <end position="109"/>
    </location>
</feature>
<name>A0ABU1UWZ0_9GAMM</name>
<dbReference type="PANTHER" id="PTHR36838:SF1">
    <property type="entry name" value="SLR1864 PROTEIN"/>
    <property type="match status" value="1"/>
</dbReference>
<feature type="transmembrane region" description="Helical" evidence="7">
    <location>
        <begin position="121"/>
        <end position="146"/>
    </location>
</feature>
<keyword evidence="5 7" id="KW-1133">Transmembrane helix</keyword>
<comment type="caution">
    <text evidence="8">The sequence shown here is derived from an EMBL/GenBank/DDBJ whole genome shotgun (WGS) entry which is preliminary data.</text>
</comment>
<feature type="transmembrane region" description="Helical" evidence="7">
    <location>
        <begin position="244"/>
        <end position="266"/>
    </location>
</feature>
<protein>
    <submittedName>
        <fullName evidence="8">Permease</fullName>
    </submittedName>
</protein>